<keyword evidence="4 7" id="KW-0418">Kinase</keyword>
<dbReference type="GO" id="GO:0009073">
    <property type="term" value="P:aromatic amino acid family biosynthetic process"/>
    <property type="evidence" value="ECO:0007669"/>
    <property type="project" value="UniProtKB-KW"/>
</dbReference>
<dbReference type="GO" id="GO:0005829">
    <property type="term" value="C:cytosol"/>
    <property type="evidence" value="ECO:0007669"/>
    <property type="project" value="TreeGrafter"/>
</dbReference>
<keyword evidence="1 7" id="KW-0028">Amino-acid biosynthesis</keyword>
<evidence type="ECO:0000256" key="3">
    <source>
        <dbReference type="ARBA" id="ARBA00022741"/>
    </source>
</evidence>
<dbReference type="UniPathway" id="UPA00053">
    <property type="reaction ID" value="UER00088"/>
</dbReference>
<feature type="binding site" evidence="7">
    <location>
        <position position="148"/>
    </location>
    <ligand>
        <name>substrate</name>
    </ligand>
</feature>
<dbReference type="PANTHER" id="PTHR21087">
    <property type="entry name" value="SHIKIMATE KINASE"/>
    <property type="match status" value="1"/>
</dbReference>
<dbReference type="GO" id="GO:0000287">
    <property type="term" value="F:magnesium ion binding"/>
    <property type="evidence" value="ECO:0007669"/>
    <property type="project" value="UniProtKB-UniRule"/>
</dbReference>
<dbReference type="EC" id="2.7.1.71" evidence="7"/>
<dbReference type="PRINTS" id="PR01100">
    <property type="entry name" value="SHIKIMTKNASE"/>
</dbReference>
<dbReference type="PANTHER" id="PTHR21087:SF16">
    <property type="entry name" value="SHIKIMATE KINASE 1, CHLOROPLASTIC"/>
    <property type="match status" value="1"/>
</dbReference>
<dbReference type="AlphaFoldDB" id="A0A096ARS9"/>
<evidence type="ECO:0000313" key="8">
    <source>
        <dbReference type="EMBL" id="KGF49778.1"/>
    </source>
</evidence>
<comment type="pathway">
    <text evidence="7">Metabolic intermediate biosynthesis; chorismate biosynthesis; chorismate from D-erythrose 4-phosphate and phosphoenolpyruvate: step 5/7.</text>
</comment>
<dbReference type="RefSeq" id="WP_036882689.1">
    <property type="nucleotide sequence ID" value="NZ_JRNR01000025.1"/>
</dbReference>
<evidence type="ECO:0000313" key="9">
    <source>
        <dbReference type="Proteomes" id="UP000029538"/>
    </source>
</evidence>
<accession>A0A096ARS9</accession>
<dbReference type="GO" id="GO:0008652">
    <property type="term" value="P:amino acid biosynthetic process"/>
    <property type="evidence" value="ECO:0007669"/>
    <property type="project" value="UniProtKB-KW"/>
</dbReference>
<comment type="caution">
    <text evidence="7">Lacks conserved residue(s) required for the propagation of feature annotation.</text>
</comment>
<comment type="function">
    <text evidence="7">Catalyzes the specific phosphorylation of the 3-hydroxyl group of shikimic acid using ATP as a cosubstrate.</text>
</comment>
<dbReference type="GO" id="GO:0004765">
    <property type="term" value="F:shikimate kinase activity"/>
    <property type="evidence" value="ECO:0007669"/>
    <property type="project" value="UniProtKB-UniRule"/>
</dbReference>
<feature type="binding site" evidence="7">
    <location>
        <position position="65"/>
    </location>
    <ligand>
        <name>substrate</name>
    </ligand>
</feature>
<comment type="cofactor">
    <cofactor evidence="7">
        <name>Mg(2+)</name>
        <dbReference type="ChEBI" id="CHEBI:18420"/>
    </cofactor>
    <text evidence="7">Binds 1 Mg(2+) ion per subunit.</text>
</comment>
<keyword evidence="5 7" id="KW-0067">ATP-binding</keyword>
<dbReference type="NCBIfam" id="NF010555">
    <property type="entry name" value="PRK13949.1"/>
    <property type="match status" value="1"/>
</dbReference>
<organism evidence="8 9">
    <name type="scientific">Prevotella disiens DNF00882</name>
    <dbReference type="NCBI Taxonomy" id="1401075"/>
    <lineage>
        <taxon>Bacteria</taxon>
        <taxon>Pseudomonadati</taxon>
        <taxon>Bacteroidota</taxon>
        <taxon>Bacteroidia</taxon>
        <taxon>Bacteroidales</taxon>
        <taxon>Prevotellaceae</taxon>
        <taxon>Prevotella</taxon>
    </lineage>
</organism>
<dbReference type="GO" id="GO:0009423">
    <property type="term" value="P:chorismate biosynthetic process"/>
    <property type="evidence" value="ECO:0007669"/>
    <property type="project" value="UniProtKB-UniRule"/>
</dbReference>
<dbReference type="Proteomes" id="UP000029538">
    <property type="component" value="Unassembled WGS sequence"/>
</dbReference>
<comment type="subcellular location">
    <subcellularLocation>
        <location evidence="7">Cytoplasm</location>
    </subcellularLocation>
</comment>
<evidence type="ECO:0000256" key="6">
    <source>
        <dbReference type="ARBA" id="ARBA00023141"/>
    </source>
</evidence>
<gene>
    <name evidence="7" type="primary">aroK</name>
    <name evidence="8" type="ORF">HMPREF0654_03835</name>
</gene>
<dbReference type="InterPro" id="IPR000623">
    <property type="entry name" value="Shikimate_kinase/TSH1"/>
</dbReference>
<feature type="binding site" evidence="7">
    <location>
        <position position="126"/>
    </location>
    <ligand>
        <name>ATP</name>
        <dbReference type="ChEBI" id="CHEBI:30616"/>
    </ligand>
</feature>
<keyword evidence="7" id="KW-0479">Metal-binding</keyword>
<dbReference type="Pfam" id="PF01202">
    <property type="entry name" value="SKI"/>
    <property type="match status" value="1"/>
</dbReference>
<evidence type="ECO:0000256" key="1">
    <source>
        <dbReference type="ARBA" id="ARBA00022605"/>
    </source>
</evidence>
<sequence>MINNVENKPSRIIILGYMGAGKTTLGHALSKVLDMPFYDLDWYIESRMRKTVSQIFEERGEEGFRTIERNMLHEVAEFENVIISCGGGTPCFFDNMEYMNQQGETVYLSATPEILYQHLQMGKKERPLLKGKSEEELKMFMQTQLNDRNVYYNQAKHIFRVELMDTRDKIQLLAERLINDLGIKKNNTNTKL</sequence>
<keyword evidence="7" id="KW-0963">Cytoplasm</keyword>
<feature type="binding site" evidence="7">
    <location>
        <begin position="19"/>
        <end position="24"/>
    </location>
    <ligand>
        <name>ATP</name>
        <dbReference type="ChEBI" id="CHEBI:30616"/>
    </ligand>
</feature>
<dbReference type="Gene3D" id="3.40.50.300">
    <property type="entry name" value="P-loop containing nucleotide triphosphate hydrolases"/>
    <property type="match status" value="1"/>
</dbReference>
<feature type="binding site" evidence="7">
    <location>
        <position position="23"/>
    </location>
    <ligand>
        <name>Mg(2+)</name>
        <dbReference type="ChEBI" id="CHEBI:18420"/>
    </ligand>
</feature>
<dbReference type="CDD" id="cd00464">
    <property type="entry name" value="SK"/>
    <property type="match status" value="1"/>
</dbReference>
<comment type="catalytic activity">
    <reaction evidence="7">
        <text>shikimate + ATP = 3-phosphoshikimate + ADP + H(+)</text>
        <dbReference type="Rhea" id="RHEA:13121"/>
        <dbReference type="ChEBI" id="CHEBI:15378"/>
        <dbReference type="ChEBI" id="CHEBI:30616"/>
        <dbReference type="ChEBI" id="CHEBI:36208"/>
        <dbReference type="ChEBI" id="CHEBI:145989"/>
        <dbReference type="ChEBI" id="CHEBI:456216"/>
        <dbReference type="EC" id="2.7.1.71"/>
    </reaction>
</comment>
<keyword evidence="3 7" id="KW-0547">Nucleotide-binding</keyword>
<dbReference type="HAMAP" id="MF_00109">
    <property type="entry name" value="Shikimate_kinase"/>
    <property type="match status" value="1"/>
</dbReference>
<reference evidence="8 9" key="1">
    <citation type="submission" date="2014-07" db="EMBL/GenBank/DDBJ databases">
        <authorList>
            <person name="McCorrison J."/>
            <person name="Sanka R."/>
            <person name="Torralba M."/>
            <person name="Gillis M."/>
            <person name="Haft D.H."/>
            <person name="Methe B."/>
            <person name="Sutton G."/>
            <person name="Nelson K.E."/>
        </authorList>
    </citation>
    <scope>NUCLEOTIDE SEQUENCE [LARGE SCALE GENOMIC DNA]</scope>
    <source>
        <strain evidence="8 9">DNF00882</strain>
    </source>
</reference>
<dbReference type="InterPro" id="IPR027417">
    <property type="entry name" value="P-loop_NTPase"/>
</dbReference>
<dbReference type="GO" id="GO:0005524">
    <property type="term" value="F:ATP binding"/>
    <property type="evidence" value="ECO:0007669"/>
    <property type="project" value="UniProtKB-UniRule"/>
</dbReference>
<dbReference type="EMBL" id="JRNR01000025">
    <property type="protein sequence ID" value="KGF49778.1"/>
    <property type="molecule type" value="Genomic_DNA"/>
</dbReference>
<comment type="similarity">
    <text evidence="7">Belongs to the shikimate kinase family.</text>
</comment>
<keyword evidence="7" id="KW-0460">Magnesium</keyword>
<keyword evidence="2 7" id="KW-0808">Transferase</keyword>
<evidence type="ECO:0000256" key="5">
    <source>
        <dbReference type="ARBA" id="ARBA00022840"/>
    </source>
</evidence>
<protein>
    <recommendedName>
        <fullName evidence="7">Shikimate kinase</fullName>
        <shortName evidence="7">SK</shortName>
        <ecNumber evidence="7">2.7.1.71</ecNumber>
    </recommendedName>
</protein>
<feature type="binding site" evidence="7">
    <location>
        <position position="87"/>
    </location>
    <ligand>
        <name>substrate</name>
    </ligand>
</feature>
<dbReference type="SUPFAM" id="SSF52540">
    <property type="entry name" value="P-loop containing nucleoside triphosphate hydrolases"/>
    <property type="match status" value="1"/>
</dbReference>
<feature type="binding site" evidence="7">
    <location>
        <position position="41"/>
    </location>
    <ligand>
        <name>substrate</name>
    </ligand>
</feature>
<evidence type="ECO:0000256" key="2">
    <source>
        <dbReference type="ARBA" id="ARBA00022679"/>
    </source>
</evidence>
<name>A0A096ARS9_9BACT</name>
<proteinExistence type="inferred from homology"/>
<comment type="subunit">
    <text evidence="7">Monomer.</text>
</comment>
<dbReference type="InterPro" id="IPR031322">
    <property type="entry name" value="Shikimate/glucono_kinase"/>
</dbReference>
<keyword evidence="6 7" id="KW-0057">Aromatic amino acid biosynthesis</keyword>
<comment type="caution">
    <text evidence="8">The sequence shown here is derived from an EMBL/GenBank/DDBJ whole genome shotgun (WGS) entry which is preliminary data.</text>
</comment>
<evidence type="ECO:0000256" key="7">
    <source>
        <dbReference type="HAMAP-Rule" id="MF_00109"/>
    </source>
</evidence>
<evidence type="ECO:0000256" key="4">
    <source>
        <dbReference type="ARBA" id="ARBA00022777"/>
    </source>
</evidence>